<reference evidence="2" key="2">
    <citation type="submission" date="2020-09" db="EMBL/GenBank/DDBJ databases">
        <authorList>
            <person name="Sun Q."/>
            <person name="Zhou Y."/>
        </authorList>
    </citation>
    <scope>NUCLEOTIDE SEQUENCE</scope>
    <source>
        <strain evidence="2">CGMCC 1.12827</strain>
    </source>
</reference>
<dbReference type="Gene3D" id="3.20.20.140">
    <property type="entry name" value="Metal-dependent hydrolases"/>
    <property type="match status" value="1"/>
</dbReference>
<dbReference type="InterPro" id="IPR011059">
    <property type="entry name" value="Metal-dep_hydrolase_composite"/>
</dbReference>
<keyword evidence="3" id="KW-1185">Reference proteome</keyword>
<comment type="caution">
    <text evidence="2">The sequence shown here is derived from an EMBL/GenBank/DDBJ whole genome shotgun (WGS) entry which is preliminary data.</text>
</comment>
<dbReference type="AlphaFoldDB" id="A0A916WYX4"/>
<feature type="domain" description="Amidohydrolase 3" evidence="1">
    <location>
        <begin position="25"/>
        <end position="97"/>
    </location>
</feature>
<name>A0A916WYX4_9ACTN</name>
<proteinExistence type="predicted"/>
<accession>A0A916WYX4</accession>
<evidence type="ECO:0000313" key="2">
    <source>
        <dbReference type="EMBL" id="GGB40866.1"/>
    </source>
</evidence>
<dbReference type="Pfam" id="PF07969">
    <property type="entry name" value="Amidohydro_3"/>
    <property type="match status" value="1"/>
</dbReference>
<dbReference type="Proteomes" id="UP000621454">
    <property type="component" value="Unassembled WGS sequence"/>
</dbReference>
<evidence type="ECO:0000259" key="1">
    <source>
        <dbReference type="Pfam" id="PF07969"/>
    </source>
</evidence>
<dbReference type="EMBL" id="BMGC01000027">
    <property type="protein sequence ID" value="GGB40866.1"/>
    <property type="molecule type" value="Genomic_DNA"/>
</dbReference>
<sequence length="100" mass="10612">MLERGTPGGFLANRFGGSASPRCAVTVDPDHRLVLMSAIAAYTTGSAHVNHLDDTGSIRPGMLADLVVLDRDPFGHPTSDIADTLVEATYVEGVCAYRRP</sequence>
<dbReference type="GO" id="GO:0016810">
    <property type="term" value="F:hydrolase activity, acting on carbon-nitrogen (but not peptide) bonds"/>
    <property type="evidence" value="ECO:0007669"/>
    <property type="project" value="InterPro"/>
</dbReference>
<dbReference type="Gene3D" id="2.30.40.10">
    <property type="entry name" value="Urease, subunit C, domain 1"/>
    <property type="match status" value="1"/>
</dbReference>
<dbReference type="PANTHER" id="PTHR22642">
    <property type="entry name" value="IMIDAZOLONEPROPIONASE"/>
    <property type="match status" value="1"/>
</dbReference>
<reference evidence="2" key="1">
    <citation type="journal article" date="2014" name="Int. J. Syst. Evol. Microbiol.">
        <title>Complete genome sequence of Corynebacterium casei LMG S-19264T (=DSM 44701T), isolated from a smear-ripened cheese.</title>
        <authorList>
            <consortium name="US DOE Joint Genome Institute (JGI-PGF)"/>
            <person name="Walter F."/>
            <person name="Albersmeier A."/>
            <person name="Kalinowski J."/>
            <person name="Ruckert C."/>
        </authorList>
    </citation>
    <scope>NUCLEOTIDE SEQUENCE</scope>
    <source>
        <strain evidence="2">CGMCC 1.12827</strain>
    </source>
</reference>
<dbReference type="SUPFAM" id="SSF51338">
    <property type="entry name" value="Composite domain of metallo-dependent hydrolases"/>
    <property type="match status" value="1"/>
</dbReference>
<dbReference type="InterPro" id="IPR013108">
    <property type="entry name" value="Amidohydro_3"/>
</dbReference>
<gene>
    <name evidence="2" type="ORF">GCM10011489_30540</name>
</gene>
<dbReference type="PANTHER" id="PTHR22642:SF2">
    <property type="entry name" value="PROTEIN LONG AFTER FAR-RED 3"/>
    <property type="match status" value="1"/>
</dbReference>
<organism evidence="2 3">
    <name type="scientific">Gordonia jinhuaensis</name>
    <dbReference type="NCBI Taxonomy" id="1517702"/>
    <lineage>
        <taxon>Bacteria</taxon>
        <taxon>Bacillati</taxon>
        <taxon>Actinomycetota</taxon>
        <taxon>Actinomycetes</taxon>
        <taxon>Mycobacteriales</taxon>
        <taxon>Gordoniaceae</taxon>
        <taxon>Gordonia</taxon>
    </lineage>
</organism>
<dbReference type="RefSeq" id="WP_229742746.1">
    <property type="nucleotide sequence ID" value="NZ_BMGC01000027.1"/>
</dbReference>
<protein>
    <recommendedName>
        <fullName evidence="1">Amidohydrolase 3 domain-containing protein</fullName>
    </recommendedName>
</protein>
<evidence type="ECO:0000313" key="3">
    <source>
        <dbReference type="Proteomes" id="UP000621454"/>
    </source>
</evidence>